<dbReference type="InterPro" id="IPR000742">
    <property type="entry name" value="EGF"/>
</dbReference>
<dbReference type="PROSITE" id="PS50026">
    <property type="entry name" value="EGF_3"/>
    <property type="match status" value="1"/>
</dbReference>
<comment type="caution">
    <text evidence="10">The sequence shown here is derived from an EMBL/GenBank/DDBJ whole genome shotgun (WGS) entry which is preliminary data.</text>
</comment>
<dbReference type="SMART" id="SM00192">
    <property type="entry name" value="LDLa"/>
    <property type="match status" value="2"/>
</dbReference>
<evidence type="ECO:0000256" key="5">
    <source>
        <dbReference type="ARBA" id="ARBA00023157"/>
    </source>
</evidence>
<feature type="transmembrane region" description="Helical" evidence="7">
    <location>
        <begin position="531"/>
        <end position="555"/>
    </location>
</feature>
<accession>A0A818VKH7</accession>
<evidence type="ECO:0000256" key="3">
    <source>
        <dbReference type="ARBA" id="ARBA00022989"/>
    </source>
</evidence>
<feature type="transmembrane region" description="Helical" evidence="7">
    <location>
        <begin position="429"/>
        <end position="458"/>
    </location>
</feature>
<feature type="transmembrane region" description="Helical" evidence="7">
    <location>
        <begin position="394"/>
        <end position="417"/>
    </location>
</feature>
<dbReference type="Gene3D" id="1.20.1070.10">
    <property type="entry name" value="Rhodopsin 7-helix transmembrane proteins"/>
    <property type="match status" value="1"/>
</dbReference>
<evidence type="ECO:0000256" key="6">
    <source>
        <dbReference type="PROSITE-ProRule" id="PRU00076"/>
    </source>
</evidence>
<feature type="transmembrane region" description="Helical" evidence="7">
    <location>
        <begin position="359"/>
        <end position="382"/>
    </location>
</feature>
<feature type="domain" description="EGF-like" evidence="8">
    <location>
        <begin position="244"/>
        <end position="280"/>
    </location>
</feature>
<dbReference type="InterPro" id="IPR017452">
    <property type="entry name" value="GPCR_Rhodpsn_7TM"/>
</dbReference>
<feature type="disulfide bond" evidence="6">
    <location>
        <begin position="270"/>
        <end position="279"/>
    </location>
</feature>
<dbReference type="PROSITE" id="PS00022">
    <property type="entry name" value="EGF_1"/>
    <property type="match status" value="2"/>
</dbReference>
<dbReference type="SUPFAM" id="SSF57196">
    <property type="entry name" value="EGF/Laminin"/>
    <property type="match status" value="1"/>
</dbReference>
<evidence type="ECO:0000259" key="9">
    <source>
        <dbReference type="PROSITE" id="PS50262"/>
    </source>
</evidence>
<keyword evidence="2 7" id="KW-0812">Transmembrane</keyword>
<dbReference type="EMBL" id="CAJOAY010000671">
    <property type="protein sequence ID" value="CAF3713394.1"/>
    <property type="molecule type" value="Genomic_DNA"/>
</dbReference>
<evidence type="ECO:0000256" key="2">
    <source>
        <dbReference type="ARBA" id="ARBA00022692"/>
    </source>
</evidence>
<evidence type="ECO:0000256" key="4">
    <source>
        <dbReference type="ARBA" id="ARBA00023136"/>
    </source>
</evidence>
<keyword evidence="5 6" id="KW-1015">Disulfide bond</keyword>
<dbReference type="Gene3D" id="2.10.25.10">
    <property type="entry name" value="Laminin"/>
    <property type="match status" value="1"/>
</dbReference>
<dbReference type="AlphaFoldDB" id="A0A818VKH7"/>
<comment type="caution">
    <text evidence="6">Lacks conserved residue(s) required for the propagation of feature annotation.</text>
</comment>
<dbReference type="PROSITE" id="PS50262">
    <property type="entry name" value="G_PROTEIN_RECEP_F1_2"/>
    <property type="match status" value="1"/>
</dbReference>
<evidence type="ECO:0000256" key="7">
    <source>
        <dbReference type="SAM" id="Phobius"/>
    </source>
</evidence>
<reference evidence="10" key="1">
    <citation type="submission" date="2021-02" db="EMBL/GenBank/DDBJ databases">
        <authorList>
            <person name="Nowell W R."/>
        </authorList>
    </citation>
    <scope>NUCLEOTIDE SEQUENCE</scope>
</reference>
<gene>
    <name evidence="10" type="ORF">OKA104_LOCUS13344</name>
</gene>
<evidence type="ECO:0000313" key="10">
    <source>
        <dbReference type="EMBL" id="CAF3713394.1"/>
    </source>
</evidence>
<sequence length="657" mass="75307">MCDGFIDVNFDEYIINPKIETDESNCEYWPCNNMYTRCNTFWNCENGADELNCQVIGSNDCAGDQFQCISPDTFSVMCLNASQAGDKKMDCLGGTDEPFFCRNNSTDRQQYIRRSTALSNWEIAWFCTRGILIFDHNVQRCLCPPSYYGERCQYQSQRVIDNTSRIHSHEQRTFIAARDCDIRYDLVLLYANRPKDESKTYAVIIHVLEILNYHSSWEFPIHFPFLPVYRISTLLKIPSEPSLAIELCPIECLNGECIQYISIKKWFCRCLPNWSGISCEKAGKCNCAPGSVCVGTHDKRSICVCSLDKFGPRCLLKHRVACQQQTLCNPNGTVFCVPVDVRMVSNQRSNENQPTPVKVSLLLTTVIFVLGLINGTLSMLTFQSKKLHEVGCGIYLLTSSIMSLITVTVLFLKYWILYTTQTGLITNRLFLWITCVSIDAIVQGFLTVVDWLHACVAIERAIMVTYSIHFNKTKSKQAVKWIILILFIFITISYIKDPIHSRLIDDLEEDRTWCIVSYSYVFQTINSAMNIIHVVIPFSMNIISASAIVIAVTRARSTAQGQKSFKDHFMDQINQYMHLFVSPIILIVLTIPRLIIALITDCMKSTRDPWLFLAGYFISFTPTLLTFLVFVLPSKTYRSEFVEIFKKLQFLKRVRIL</sequence>
<feature type="transmembrane region" description="Helical" evidence="7">
    <location>
        <begin position="576"/>
        <end position="599"/>
    </location>
</feature>
<keyword evidence="4 7" id="KW-0472">Membrane</keyword>
<dbReference type="InterPro" id="IPR002172">
    <property type="entry name" value="LDrepeatLR_classA_rpt"/>
</dbReference>
<comment type="subcellular location">
    <subcellularLocation>
        <location evidence="1">Membrane</location>
    </subcellularLocation>
</comment>
<proteinExistence type="predicted"/>
<evidence type="ECO:0000259" key="8">
    <source>
        <dbReference type="PROSITE" id="PS50026"/>
    </source>
</evidence>
<name>A0A818VKH7_9BILA</name>
<evidence type="ECO:0000256" key="1">
    <source>
        <dbReference type="ARBA" id="ARBA00004370"/>
    </source>
</evidence>
<protein>
    <submittedName>
        <fullName evidence="10">Uncharacterized protein</fullName>
    </submittedName>
</protein>
<feature type="transmembrane region" description="Helical" evidence="7">
    <location>
        <begin position="478"/>
        <end position="495"/>
    </location>
</feature>
<keyword evidence="3 7" id="KW-1133">Transmembrane helix</keyword>
<dbReference type="GO" id="GO:0016020">
    <property type="term" value="C:membrane"/>
    <property type="evidence" value="ECO:0007669"/>
    <property type="project" value="UniProtKB-SubCell"/>
</dbReference>
<evidence type="ECO:0000313" key="11">
    <source>
        <dbReference type="Proteomes" id="UP000663881"/>
    </source>
</evidence>
<feature type="domain" description="G-protein coupled receptors family 1 profile" evidence="9">
    <location>
        <begin position="373"/>
        <end position="630"/>
    </location>
</feature>
<feature type="transmembrane region" description="Helical" evidence="7">
    <location>
        <begin position="611"/>
        <end position="632"/>
    </location>
</feature>
<dbReference type="SUPFAM" id="SSF81321">
    <property type="entry name" value="Family A G protein-coupled receptor-like"/>
    <property type="match status" value="1"/>
</dbReference>
<keyword evidence="6" id="KW-0245">EGF-like domain</keyword>
<organism evidence="10 11">
    <name type="scientific">Adineta steineri</name>
    <dbReference type="NCBI Taxonomy" id="433720"/>
    <lineage>
        <taxon>Eukaryota</taxon>
        <taxon>Metazoa</taxon>
        <taxon>Spiralia</taxon>
        <taxon>Gnathifera</taxon>
        <taxon>Rotifera</taxon>
        <taxon>Eurotatoria</taxon>
        <taxon>Bdelloidea</taxon>
        <taxon>Adinetida</taxon>
        <taxon>Adinetidae</taxon>
        <taxon>Adineta</taxon>
    </lineage>
</organism>
<dbReference type="Proteomes" id="UP000663881">
    <property type="component" value="Unassembled WGS sequence"/>
</dbReference>